<evidence type="ECO:0000313" key="15">
    <source>
        <dbReference type="EMBL" id="MDT2544590.1"/>
    </source>
</evidence>
<reference evidence="15" key="1">
    <citation type="submission" date="2023-03" db="EMBL/GenBank/DDBJ databases">
        <authorList>
            <person name="Shen W."/>
            <person name="Cai J."/>
        </authorList>
    </citation>
    <scope>NUCLEOTIDE SEQUENCE</scope>
    <source>
        <strain evidence="15">Y15</strain>
    </source>
</reference>
<dbReference type="AlphaFoldDB" id="A0AAW8TCU4"/>
<evidence type="ECO:0000256" key="2">
    <source>
        <dbReference type="ARBA" id="ARBA00022448"/>
    </source>
</evidence>
<evidence type="ECO:0000256" key="1">
    <source>
        <dbReference type="ARBA" id="ARBA00004651"/>
    </source>
</evidence>
<evidence type="ECO:0000256" key="11">
    <source>
        <dbReference type="PROSITE-ProRule" id="PRU00421"/>
    </source>
</evidence>
<dbReference type="Gene3D" id="3.30.1360.60">
    <property type="entry name" value="Glucose permease domain IIB"/>
    <property type="match status" value="1"/>
</dbReference>
<feature type="transmembrane region" description="Helical" evidence="12">
    <location>
        <begin position="267"/>
        <end position="289"/>
    </location>
</feature>
<dbReference type="InterPro" id="IPR013013">
    <property type="entry name" value="PTS_EIIC_1"/>
</dbReference>
<accession>A0AAW8TCU4</accession>
<dbReference type="Pfam" id="PF02378">
    <property type="entry name" value="PTS_EIIC"/>
    <property type="match status" value="1"/>
</dbReference>
<evidence type="ECO:0000256" key="6">
    <source>
        <dbReference type="ARBA" id="ARBA00022683"/>
    </source>
</evidence>
<keyword evidence="3" id="KW-1003">Cell membrane</keyword>
<evidence type="ECO:0000256" key="5">
    <source>
        <dbReference type="ARBA" id="ARBA00022679"/>
    </source>
</evidence>
<dbReference type="FunFam" id="3.30.1360.60:FF:000001">
    <property type="entry name" value="PTS system glucose-specific IIBC component PtsG"/>
    <property type="match status" value="1"/>
</dbReference>
<gene>
    <name evidence="15" type="ORF">P7D69_09595</name>
</gene>
<dbReference type="InterPro" id="IPR001996">
    <property type="entry name" value="PTS_IIB_1"/>
</dbReference>
<feature type="domain" description="PTS EIIC type-1" evidence="14">
    <location>
        <begin position="110"/>
        <end position="486"/>
    </location>
</feature>
<dbReference type="InterPro" id="IPR036878">
    <property type="entry name" value="Glu_permease_IIB"/>
</dbReference>
<dbReference type="InterPro" id="IPR003352">
    <property type="entry name" value="PTS_EIIC"/>
</dbReference>
<feature type="transmembrane region" description="Helical" evidence="12">
    <location>
        <begin position="150"/>
        <end position="171"/>
    </location>
</feature>
<keyword evidence="6" id="KW-0598">Phosphotransferase system</keyword>
<evidence type="ECO:0000256" key="7">
    <source>
        <dbReference type="ARBA" id="ARBA00022692"/>
    </source>
</evidence>
<keyword evidence="2" id="KW-0813">Transport</keyword>
<dbReference type="CDD" id="cd00212">
    <property type="entry name" value="PTS_IIB_glc"/>
    <property type="match status" value="1"/>
</dbReference>
<proteinExistence type="predicted"/>
<keyword evidence="4" id="KW-0762">Sugar transport</keyword>
<dbReference type="GO" id="GO:0016301">
    <property type="term" value="F:kinase activity"/>
    <property type="evidence" value="ECO:0007669"/>
    <property type="project" value="UniProtKB-KW"/>
</dbReference>
<comment type="subcellular location">
    <subcellularLocation>
        <location evidence="1">Cell membrane</location>
        <topology evidence="1">Multi-pass membrane protein</topology>
    </subcellularLocation>
</comment>
<evidence type="ECO:0000256" key="10">
    <source>
        <dbReference type="ARBA" id="ARBA00023136"/>
    </source>
</evidence>
<evidence type="ECO:0000256" key="4">
    <source>
        <dbReference type="ARBA" id="ARBA00022597"/>
    </source>
</evidence>
<dbReference type="GO" id="GO:0005886">
    <property type="term" value="C:plasma membrane"/>
    <property type="evidence" value="ECO:0007669"/>
    <property type="project" value="UniProtKB-SubCell"/>
</dbReference>
<keyword evidence="7 12" id="KW-0812">Transmembrane</keyword>
<dbReference type="GO" id="GO:0015771">
    <property type="term" value="P:trehalose transport"/>
    <property type="evidence" value="ECO:0007669"/>
    <property type="project" value="TreeGrafter"/>
</dbReference>
<protein>
    <submittedName>
        <fullName evidence="15">PTS transporter subunit EIIC</fullName>
    </submittedName>
</protein>
<evidence type="ECO:0000256" key="3">
    <source>
        <dbReference type="ARBA" id="ARBA00022475"/>
    </source>
</evidence>
<evidence type="ECO:0000259" key="13">
    <source>
        <dbReference type="PROSITE" id="PS51098"/>
    </source>
</evidence>
<evidence type="ECO:0000313" key="16">
    <source>
        <dbReference type="Proteomes" id="UP001254770"/>
    </source>
</evidence>
<dbReference type="GO" id="GO:0009401">
    <property type="term" value="P:phosphoenolpyruvate-dependent sugar phosphotransferase system"/>
    <property type="evidence" value="ECO:0007669"/>
    <property type="project" value="UniProtKB-KW"/>
</dbReference>
<dbReference type="InterPro" id="IPR050558">
    <property type="entry name" value="PTS_Sugar-Specific_Components"/>
</dbReference>
<sequence>MTGKYDATAGKIMTLVGGKENVQSLTHCVTRLRFVLKDTSKADKEKLSKIEYVLTVLDSGGQLQVVVGNKVSGIYDAIVSEYEIAGGGKVATDEVTAEKNKKGILNTLMETISGILVPTLGVLTAAGITKGVVAFLALENIGVLNTSSGVYMLLYALGDGFFYFLPIMLGFTAARKFNCNEFIGAAIGAALVYPGMVNIAEAFDVSHVLFAGSAFEMTYYNTFLGIPIIMPGAGYTSSVFPVILAVYLASKLEKWCKKTIPEAIRGVLTPILTLIITIVFAYIVIGPVLNAVCGVISIVIDGLFNIPVVGGAIAGAILGGGFGVLVLFGLHWVIIGMALQLIALNGFDNIMACGGIGPMIGVFQGLAICWACRKNQKVRDLAIPATISQICGVGEPLMYSVLIPIKKLFLINIIGGCIGGAIIGALRTKMYMFGGSGLFGILNYAGGNGVQDIVKYCIGIAFGGIFTIIATILVYNDQEATQVLGQVEQ</sequence>
<evidence type="ECO:0000256" key="9">
    <source>
        <dbReference type="ARBA" id="ARBA00022989"/>
    </source>
</evidence>
<evidence type="ECO:0000256" key="8">
    <source>
        <dbReference type="ARBA" id="ARBA00022777"/>
    </source>
</evidence>
<keyword evidence="10 12" id="KW-0472">Membrane</keyword>
<feature type="transmembrane region" description="Helical" evidence="12">
    <location>
        <begin position="223"/>
        <end position="247"/>
    </location>
</feature>
<evidence type="ECO:0000256" key="12">
    <source>
        <dbReference type="SAM" id="Phobius"/>
    </source>
</evidence>
<dbReference type="PANTHER" id="PTHR30175:SF1">
    <property type="entry name" value="PTS SYSTEM ARBUTIN-, CELLOBIOSE-, AND SALICIN-SPECIFIC EIIBC COMPONENT-RELATED"/>
    <property type="match status" value="1"/>
</dbReference>
<feature type="domain" description="PTS EIIB type-1" evidence="13">
    <location>
        <begin position="6"/>
        <end position="88"/>
    </location>
</feature>
<dbReference type="GO" id="GO:0090589">
    <property type="term" value="F:protein-phosphocysteine-trehalose phosphotransferase system transporter activity"/>
    <property type="evidence" value="ECO:0007669"/>
    <property type="project" value="TreeGrafter"/>
</dbReference>
<dbReference type="PROSITE" id="PS01035">
    <property type="entry name" value="PTS_EIIB_TYPE_1_CYS"/>
    <property type="match status" value="1"/>
</dbReference>
<name>A0AAW8TCU4_9ENTE</name>
<keyword evidence="5" id="KW-0808">Transferase</keyword>
<keyword evidence="9 12" id="KW-1133">Transmembrane helix</keyword>
<comment type="caution">
    <text evidence="15">The sequence shown here is derived from an EMBL/GenBank/DDBJ whole genome shotgun (WGS) entry which is preliminary data.</text>
</comment>
<feature type="transmembrane region" description="Helical" evidence="12">
    <location>
        <begin position="115"/>
        <end position="138"/>
    </location>
</feature>
<feature type="transmembrane region" description="Helical" evidence="12">
    <location>
        <begin position="453"/>
        <end position="475"/>
    </location>
</feature>
<dbReference type="InterPro" id="IPR018113">
    <property type="entry name" value="PTrfase_EIIB_Cys"/>
</dbReference>
<dbReference type="SUPFAM" id="SSF55604">
    <property type="entry name" value="Glucose permease domain IIB"/>
    <property type="match status" value="1"/>
</dbReference>
<dbReference type="Proteomes" id="UP001254770">
    <property type="component" value="Unassembled WGS sequence"/>
</dbReference>
<feature type="transmembrane region" description="Helical" evidence="12">
    <location>
        <begin position="183"/>
        <end position="203"/>
    </location>
</feature>
<organism evidence="15 16">
    <name type="scientific">Enterococcus raffinosus</name>
    <dbReference type="NCBI Taxonomy" id="71452"/>
    <lineage>
        <taxon>Bacteria</taxon>
        <taxon>Bacillati</taxon>
        <taxon>Bacillota</taxon>
        <taxon>Bacilli</taxon>
        <taxon>Lactobacillales</taxon>
        <taxon>Enterococcaceae</taxon>
        <taxon>Enterococcus</taxon>
    </lineage>
</organism>
<dbReference type="PROSITE" id="PS51098">
    <property type="entry name" value="PTS_EIIB_TYPE_1"/>
    <property type="match status" value="1"/>
</dbReference>
<feature type="transmembrane region" description="Helical" evidence="12">
    <location>
        <begin position="324"/>
        <end position="343"/>
    </location>
</feature>
<keyword evidence="8" id="KW-0418">Kinase</keyword>
<dbReference type="PANTHER" id="PTHR30175">
    <property type="entry name" value="PHOSPHOTRANSFERASE SYSTEM TRANSPORT PROTEIN"/>
    <property type="match status" value="1"/>
</dbReference>
<feature type="transmembrane region" description="Helical" evidence="12">
    <location>
        <begin position="408"/>
        <end position="426"/>
    </location>
</feature>
<dbReference type="RefSeq" id="WP_222227437.1">
    <property type="nucleotide sequence ID" value="NZ_CP081847.1"/>
</dbReference>
<dbReference type="Pfam" id="PF00367">
    <property type="entry name" value="PTS_EIIB"/>
    <property type="match status" value="1"/>
</dbReference>
<feature type="transmembrane region" description="Helical" evidence="12">
    <location>
        <begin position="295"/>
        <end position="317"/>
    </location>
</feature>
<feature type="active site" description="Phosphocysteine intermediate; for EIIB activity" evidence="11">
    <location>
        <position position="28"/>
    </location>
</feature>
<dbReference type="PROSITE" id="PS51103">
    <property type="entry name" value="PTS_EIIC_TYPE_1"/>
    <property type="match status" value="1"/>
</dbReference>
<evidence type="ECO:0000259" key="14">
    <source>
        <dbReference type="PROSITE" id="PS51103"/>
    </source>
</evidence>
<dbReference type="EMBL" id="JARPXL010000008">
    <property type="protein sequence ID" value="MDT2544590.1"/>
    <property type="molecule type" value="Genomic_DNA"/>
</dbReference>
<feature type="transmembrane region" description="Helical" evidence="12">
    <location>
        <begin position="349"/>
        <end position="372"/>
    </location>
</feature>
<dbReference type="GO" id="GO:0008982">
    <property type="term" value="F:protein-N(PI)-phosphohistidine-sugar phosphotransferase activity"/>
    <property type="evidence" value="ECO:0007669"/>
    <property type="project" value="InterPro"/>
</dbReference>